<name>A0ABD3HUG1_9MARC</name>
<dbReference type="Proteomes" id="UP001633002">
    <property type="component" value="Unassembled WGS sequence"/>
</dbReference>
<dbReference type="Gene3D" id="3.40.605.10">
    <property type="entry name" value="Aldehyde Dehydrogenase, Chain A, domain 1"/>
    <property type="match status" value="1"/>
</dbReference>
<evidence type="ECO:0000313" key="6">
    <source>
        <dbReference type="Proteomes" id="UP001633002"/>
    </source>
</evidence>
<comment type="similarity">
    <text evidence="1">Belongs to the aldehyde dehydrogenase family.</text>
</comment>
<feature type="domain" description="Aldehyde dehydrogenase" evidence="4">
    <location>
        <begin position="17"/>
        <end position="259"/>
    </location>
</feature>
<keyword evidence="6" id="KW-1185">Reference proteome</keyword>
<keyword evidence="3" id="KW-0520">NAD</keyword>
<evidence type="ECO:0000256" key="1">
    <source>
        <dbReference type="ARBA" id="ARBA00009986"/>
    </source>
</evidence>
<accession>A0ABD3HUG1</accession>
<comment type="caution">
    <text evidence="5">The sequence shown here is derived from an EMBL/GenBank/DDBJ whole genome shotgun (WGS) entry which is preliminary data.</text>
</comment>
<organism evidence="5 6">
    <name type="scientific">Riccia sorocarpa</name>
    <dbReference type="NCBI Taxonomy" id="122646"/>
    <lineage>
        <taxon>Eukaryota</taxon>
        <taxon>Viridiplantae</taxon>
        <taxon>Streptophyta</taxon>
        <taxon>Embryophyta</taxon>
        <taxon>Marchantiophyta</taxon>
        <taxon>Marchantiopsida</taxon>
        <taxon>Marchantiidae</taxon>
        <taxon>Marchantiales</taxon>
        <taxon>Ricciaceae</taxon>
        <taxon>Riccia</taxon>
    </lineage>
</organism>
<dbReference type="SUPFAM" id="SSF53720">
    <property type="entry name" value="ALDH-like"/>
    <property type="match status" value="1"/>
</dbReference>
<evidence type="ECO:0000259" key="4">
    <source>
        <dbReference type="Pfam" id="PF00171"/>
    </source>
</evidence>
<protein>
    <recommendedName>
        <fullName evidence="4">Aldehyde dehydrogenase domain-containing protein</fullName>
    </recommendedName>
</protein>
<gene>
    <name evidence="5" type="ORF">R1sor_008796</name>
</gene>
<evidence type="ECO:0000256" key="3">
    <source>
        <dbReference type="ARBA" id="ARBA00023027"/>
    </source>
</evidence>
<reference evidence="5 6" key="1">
    <citation type="submission" date="2024-09" db="EMBL/GenBank/DDBJ databases">
        <title>Chromosome-scale assembly of Riccia sorocarpa.</title>
        <authorList>
            <person name="Paukszto L."/>
        </authorList>
    </citation>
    <scope>NUCLEOTIDE SEQUENCE [LARGE SCALE GENOMIC DNA]</scope>
    <source>
        <strain evidence="5">LP-2024</strain>
        <tissue evidence="5">Aerial parts of the thallus</tissue>
    </source>
</reference>
<dbReference type="InterPro" id="IPR016161">
    <property type="entry name" value="Ald_DH/histidinol_DH"/>
</dbReference>
<evidence type="ECO:0000256" key="2">
    <source>
        <dbReference type="ARBA" id="ARBA00023002"/>
    </source>
</evidence>
<evidence type="ECO:0000313" key="5">
    <source>
        <dbReference type="EMBL" id="KAL3695145.1"/>
    </source>
</evidence>
<dbReference type="GO" id="GO:0004029">
    <property type="term" value="F:aldehyde dehydrogenase (NAD+) activity"/>
    <property type="evidence" value="ECO:0007669"/>
    <property type="project" value="UniProtKB-ARBA"/>
</dbReference>
<proteinExistence type="inferred from homology"/>
<dbReference type="PANTHER" id="PTHR43860:SF2">
    <property type="entry name" value="BETAINE ALDEHYDE DEHYDROGENASE-RELATED"/>
    <property type="match status" value="1"/>
</dbReference>
<dbReference type="PANTHER" id="PTHR43860">
    <property type="entry name" value="BETAINE ALDEHYDE DEHYDROGENASE"/>
    <property type="match status" value="1"/>
</dbReference>
<dbReference type="Pfam" id="PF00171">
    <property type="entry name" value="Aldedh"/>
    <property type="match status" value="1"/>
</dbReference>
<dbReference type="AlphaFoldDB" id="A0ABD3HUG1"/>
<dbReference type="FunFam" id="3.40.605.10:FF:000007">
    <property type="entry name" value="NAD/NADP-dependent betaine aldehyde dehydrogenase"/>
    <property type="match status" value="1"/>
</dbReference>
<sequence length="265" mass="28386">MAVAKVPSRQLFIGGEWVAPARGGKIPIICPTTEEQIGQIPAATAEDVDAAVKAARQAFTRNNGKDWSRASGKHRAKTLRAIAAKVVERKKELAVLETLDCGKPIEESEWDMDDVSGCFDYYADLAEKLDEKQYSPIEVPMEQFKSSVLREALGVVGLITPWNYPLLMGTWKVAAALAAGCTAVLKPSEVASVTCLELGKIAQDVGLPPGVLNIITGLGPEAGAPLSYHPDVDKVSFTGSYNTGRTIMKAAAETVKVIHILMPVL</sequence>
<dbReference type="InterPro" id="IPR016162">
    <property type="entry name" value="Ald_DH_N"/>
</dbReference>
<dbReference type="EMBL" id="JBJQOH010000003">
    <property type="protein sequence ID" value="KAL3695145.1"/>
    <property type="molecule type" value="Genomic_DNA"/>
</dbReference>
<dbReference type="InterPro" id="IPR015590">
    <property type="entry name" value="Aldehyde_DH_dom"/>
</dbReference>
<keyword evidence="2" id="KW-0560">Oxidoreductase</keyword>